<name>A0ACC6Q8L3_9ACTN</name>
<dbReference type="Proteomes" id="UP001377168">
    <property type="component" value="Unassembled WGS sequence"/>
</dbReference>
<evidence type="ECO:0000313" key="2">
    <source>
        <dbReference type="Proteomes" id="UP001377168"/>
    </source>
</evidence>
<reference evidence="1" key="1">
    <citation type="submission" date="2024-03" db="EMBL/GenBank/DDBJ databases">
        <title>Novel Streptomyces species of biotechnological and ecological value are a feature of Machair soil.</title>
        <authorList>
            <person name="Prole J.R."/>
            <person name="Goodfellow M."/>
            <person name="Allenby N."/>
            <person name="Ward A.C."/>
        </authorList>
    </citation>
    <scope>NUCLEOTIDE SEQUENCE</scope>
    <source>
        <strain evidence="1">MS2.AVA.5</strain>
    </source>
</reference>
<comment type="caution">
    <text evidence="1">The sequence shown here is derived from an EMBL/GenBank/DDBJ whole genome shotgun (WGS) entry which is preliminary data.</text>
</comment>
<dbReference type="EMBL" id="JBBKAJ010000034">
    <property type="protein sequence ID" value="MEJ8639945.1"/>
    <property type="molecule type" value="Genomic_DNA"/>
</dbReference>
<organism evidence="1 2">
    <name type="scientific">Streptomyces achmelvichensis</name>
    <dbReference type="NCBI Taxonomy" id="3134111"/>
    <lineage>
        <taxon>Bacteria</taxon>
        <taxon>Bacillati</taxon>
        <taxon>Actinomycetota</taxon>
        <taxon>Actinomycetes</taxon>
        <taxon>Kitasatosporales</taxon>
        <taxon>Streptomycetaceae</taxon>
        <taxon>Streptomyces</taxon>
    </lineage>
</organism>
<accession>A0ACC6Q8L3</accession>
<gene>
    <name evidence="1" type="ORF">WKI67_42305</name>
</gene>
<evidence type="ECO:0000313" key="1">
    <source>
        <dbReference type="EMBL" id="MEJ8639945.1"/>
    </source>
</evidence>
<protein>
    <submittedName>
        <fullName evidence="1">DUF6409 family protein</fullName>
    </submittedName>
</protein>
<proteinExistence type="predicted"/>
<keyword evidence="2" id="KW-1185">Reference proteome</keyword>
<sequence length="124" mass="13418">MTVATATTTSQVILAAGTVVRAPRYIDGKNAGLRKAVVLGLFNENDPKGGYRVYFYTLGPAGFDPRTVGFAFLGEVAAIGAIEDMSERTVIKLCKGLGEFPGSAAVRYRAGRWAYWLRKARLAR</sequence>